<name>A0A2P7AUM4_9HYPH</name>
<reference evidence="3" key="1">
    <citation type="submission" date="2017-11" db="EMBL/GenBank/DDBJ databases">
        <authorList>
            <person name="Kuznetsova I."/>
            <person name="Sazanova A."/>
            <person name="Chirak E."/>
            <person name="Safronova V."/>
            <person name="Willems A."/>
        </authorList>
    </citation>
    <scope>NUCLEOTIDE SEQUENCE [LARGE SCALE GENOMIC DNA]</scope>
    <source>
        <strain evidence="3">PEPV15</strain>
    </source>
</reference>
<dbReference type="AlphaFoldDB" id="A0A2P7AUM4"/>
<protein>
    <recommendedName>
        <fullName evidence="4">Recombinase RecT</fullName>
    </recommendedName>
</protein>
<sequence length="330" mass="36608">MVGGSVHAIVPQSIEEIWRVSTMVVSAGLAPKALVGKKTGNDAVSAVAIAIMAGAELGLPPMVALRSFTVIGGKPALYGDGIINVARRSKKAAYIRTGYDEARGVGWCEAKRADTGEQKRVEFSIADAKRAGLWDERPFVKKQDWNTKQWNDVPNEAPWFRYPQRMQQWRAAGYCLRELFADVLGGITDEYEAREIAGEIYEPESTTSLVPPSPTKLSGIDPIPDNGFDNDRGDDEGETEIEEAQVIADDEQQTMDLTPPSPSKQQPAKQDFTNPDDVLKDAETRFACVQDEGDWEELRCEFAHLQETFFPPDWEALVAIMQQHYDRVTG</sequence>
<evidence type="ECO:0000256" key="1">
    <source>
        <dbReference type="SAM" id="MobiDB-lite"/>
    </source>
</evidence>
<evidence type="ECO:0008006" key="4">
    <source>
        <dbReference type="Google" id="ProtNLM"/>
    </source>
</evidence>
<accession>A0A2P7AUM4</accession>
<feature type="region of interest" description="Disordered" evidence="1">
    <location>
        <begin position="202"/>
        <end position="276"/>
    </location>
</feature>
<organism evidence="2 3">
    <name type="scientific">Phyllobacterium endophyticum</name>
    <dbReference type="NCBI Taxonomy" id="1149773"/>
    <lineage>
        <taxon>Bacteria</taxon>
        <taxon>Pseudomonadati</taxon>
        <taxon>Pseudomonadota</taxon>
        <taxon>Alphaproteobacteria</taxon>
        <taxon>Hyphomicrobiales</taxon>
        <taxon>Phyllobacteriaceae</taxon>
        <taxon>Phyllobacterium</taxon>
    </lineage>
</organism>
<evidence type="ECO:0000313" key="3">
    <source>
        <dbReference type="Proteomes" id="UP000241158"/>
    </source>
</evidence>
<proteinExistence type="predicted"/>
<dbReference type="EMBL" id="PGGN01000002">
    <property type="protein sequence ID" value="PSH57915.1"/>
    <property type="molecule type" value="Genomic_DNA"/>
</dbReference>
<evidence type="ECO:0000313" key="2">
    <source>
        <dbReference type="EMBL" id="PSH57915.1"/>
    </source>
</evidence>
<dbReference type="Proteomes" id="UP000241158">
    <property type="component" value="Unassembled WGS sequence"/>
</dbReference>
<comment type="caution">
    <text evidence="2">The sequence shown here is derived from an EMBL/GenBank/DDBJ whole genome shotgun (WGS) entry which is preliminary data.</text>
</comment>
<keyword evidence="3" id="KW-1185">Reference proteome</keyword>
<gene>
    <name evidence="2" type="ORF">CU100_09500</name>
</gene>
<feature type="compositionally biased region" description="Acidic residues" evidence="1">
    <location>
        <begin position="232"/>
        <end position="253"/>
    </location>
</feature>